<evidence type="ECO:0000313" key="8">
    <source>
        <dbReference type="Proteomes" id="UP000004324"/>
    </source>
</evidence>
<dbReference type="InterPro" id="IPR039425">
    <property type="entry name" value="RNA_pol_sigma-70-like"/>
</dbReference>
<dbReference type="Gene3D" id="1.10.10.10">
    <property type="entry name" value="Winged helix-like DNA-binding domain superfamily/Winged helix DNA-binding domain"/>
    <property type="match status" value="1"/>
</dbReference>
<evidence type="ECO:0000256" key="4">
    <source>
        <dbReference type="ARBA" id="ARBA00023125"/>
    </source>
</evidence>
<protein>
    <submittedName>
        <fullName evidence="7">RNA polymerase sigma factor, sigma-70 family</fullName>
    </submittedName>
</protein>
<evidence type="ECO:0000256" key="1">
    <source>
        <dbReference type="ARBA" id="ARBA00010641"/>
    </source>
</evidence>
<sequence length="177" mass="20718">MYKQENDVVEIIVKEQKNFLQYVRRRIKNISDMDAEDIVADVVFNVYNKVDIQHHIENILAYMYRSIKNKMIDYLRQPSKPISLHQSDEASGRTILECIVDASADIDTKMQQEELQNQLYGALMKLEPKQRAVWIATEIEGYTFKELAAKWEEPIGTLLSRKSRATKILRKLLKDNV</sequence>
<dbReference type="InterPro" id="IPR036388">
    <property type="entry name" value="WH-like_DNA-bd_sf"/>
</dbReference>
<dbReference type="PATRIC" id="fig|1149862.3.peg.4227"/>
<keyword evidence="5" id="KW-0804">Transcription</keyword>
<name>I8RDI2_9FIRM</name>
<comment type="caution">
    <text evidence="7">The sequence shown here is derived from an EMBL/GenBank/DDBJ whole genome shotgun (WGS) entry which is preliminary data.</text>
</comment>
<keyword evidence="3" id="KW-0731">Sigma factor</keyword>
<dbReference type="RefSeq" id="WP_007938065.1">
    <property type="nucleotide sequence ID" value="NZ_AKVJ01000076.1"/>
</dbReference>
<dbReference type="InterPro" id="IPR014284">
    <property type="entry name" value="RNA_pol_sigma-70_dom"/>
</dbReference>
<dbReference type="Gene3D" id="1.10.1740.10">
    <property type="match status" value="1"/>
</dbReference>
<organism evidence="7 8">
    <name type="scientific">Pelosinus fermentans B4</name>
    <dbReference type="NCBI Taxonomy" id="1149862"/>
    <lineage>
        <taxon>Bacteria</taxon>
        <taxon>Bacillati</taxon>
        <taxon>Bacillota</taxon>
        <taxon>Negativicutes</taxon>
        <taxon>Selenomonadales</taxon>
        <taxon>Sporomusaceae</taxon>
        <taxon>Pelosinus</taxon>
    </lineage>
</organism>
<dbReference type="Proteomes" id="UP000004324">
    <property type="component" value="Unassembled WGS sequence"/>
</dbReference>
<evidence type="ECO:0000256" key="5">
    <source>
        <dbReference type="ARBA" id="ARBA00023163"/>
    </source>
</evidence>
<evidence type="ECO:0000256" key="2">
    <source>
        <dbReference type="ARBA" id="ARBA00023015"/>
    </source>
</evidence>
<dbReference type="EMBL" id="AKVJ01000076">
    <property type="protein sequence ID" value="EIW15515.1"/>
    <property type="molecule type" value="Genomic_DNA"/>
</dbReference>
<dbReference type="InterPro" id="IPR013325">
    <property type="entry name" value="RNA_pol_sigma_r2"/>
</dbReference>
<evidence type="ECO:0000313" key="7">
    <source>
        <dbReference type="EMBL" id="EIW15515.1"/>
    </source>
</evidence>
<keyword evidence="2" id="KW-0805">Transcription regulation</keyword>
<evidence type="ECO:0000256" key="3">
    <source>
        <dbReference type="ARBA" id="ARBA00023082"/>
    </source>
</evidence>
<dbReference type="NCBIfam" id="TIGR02937">
    <property type="entry name" value="sigma70-ECF"/>
    <property type="match status" value="1"/>
</dbReference>
<dbReference type="SUPFAM" id="SSF88659">
    <property type="entry name" value="Sigma3 and sigma4 domains of RNA polymerase sigma factors"/>
    <property type="match status" value="1"/>
</dbReference>
<dbReference type="AlphaFoldDB" id="I8RDI2"/>
<dbReference type="SUPFAM" id="SSF88946">
    <property type="entry name" value="Sigma2 domain of RNA polymerase sigma factors"/>
    <property type="match status" value="1"/>
</dbReference>
<gene>
    <name evidence="7" type="ORF">FB4_1204</name>
</gene>
<dbReference type="Pfam" id="PF04542">
    <property type="entry name" value="Sigma70_r2"/>
    <property type="match status" value="1"/>
</dbReference>
<dbReference type="InterPro" id="IPR007627">
    <property type="entry name" value="RNA_pol_sigma70_r2"/>
</dbReference>
<accession>I8RDI2</accession>
<proteinExistence type="inferred from homology"/>
<dbReference type="PANTHER" id="PTHR43133">
    <property type="entry name" value="RNA POLYMERASE ECF-TYPE SIGMA FACTO"/>
    <property type="match status" value="1"/>
</dbReference>
<evidence type="ECO:0000259" key="6">
    <source>
        <dbReference type="Pfam" id="PF04542"/>
    </source>
</evidence>
<dbReference type="GO" id="GO:0006352">
    <property type="term" value="P:DNA-templated transcription initiation"/>
    <property type="evidence" value="ECO:0007669"/>
    <property type="project" value="InterPro"/>
</dbReference>
<dbReference type="OrthoDB" id="9784984at2"/>
<reference evidence="7 8" key="1">
    <citation type="journal article" date="2012" name="J. Bacteriol.">
        <title>Draft Genome Sequences for Two Metal-Reducing Pelosinus fermentans Strains Isolated from a Cr(VI)-Contaminated Site and for Type Strain R7.</title>
        <authorList>
            <person name="Brown S.D."/>
            <person name="Podar M."/>
            <person name="Klingeman D.M."/>
            <person name="Johnson C.M."/>
            <person name="Yang Z.K."/>
            <person name="Utturkar S.M."/>
            <person name="Land M.L."/>
            <person name="Mosher J.J."/>
            <person name="Hurt R.A.Jr."/>
            <person name="Phelps T.J."/>
            <person name="Palumbo A.V."/>
            <person name="Arkin A.P."/>
            <person name="Hazen T.C."/>
            <person name="Elias D.A."/>
        </authorList>
    </citation>
    <scope>NUCLEOTIDE SEQUENCE [LARGE SCALE GENOMIC DNA]</scope>
    <source>
        <strain evidence="7 8">B4</strain>
    </source>
</reference>
<dbReference type="InterPro" id="IPR013324">
    <property type="entry name" value="RNA_pol_sigma_r3/r4-like"/>
</dbReference>
<comment type="similarity">
    <text evidence="1">Belongs to the sigma-70 factor family. ECF subfamily.</text>
</comment>
<dbReference type="PANTHER" id="PTHR43133:SF8">
    <property type="entry name" value="RNA POLYMERASE SIGMA FACTOR HI_1459-RELATED"/>
    <property type="match status" value="1"/>
</dbReference>
<dbReference type="GO" id="GO:0016987">
    <property type="term" value="F:sigma factor activity"/>
    <property type="evidence" value="ECO:0007669"/>
    <property type="project" value="UniProtKB-KW"/>
</dbReference>
<dbReference type="GO" id="GO:0003677">
    <property type="term" value="F:DNA binding"/>
    <property type="evidence" value="ECO:0007669"/>
    <property type="project" value="UniProtKB-KW"/>
</dbReference>
<feature type="domain" description="RNA polymerase sigma-70 region 2" evidence="6">
    <location>
        <begin position="20"/>
        <end position="77"/>
    </location>
</feature>
<keyword evidence="8" id="KW-1185">Reference proteome</keyword>
<keyword evidence="4" id="KW-0238">DNA-binding</keyword>